<organism evidence="4 5">
    <name type="scientific">Serpentinimonas maccroryi</name>
    <dbReference type="NCBI Taxonomy" id="1458426"/>
    <lineage>
        <taxon>Bacteria</taxon>
        <taxon>Pseudomonadati</taxon>
        <taxon>Pseudomonadota</taxon>
        <taxon>Betaproteobacteria</taxon>
        <taxon>Burkholderiales</taxon>
        <taxon>Comamonadaceae</taxon>
        <taxon>Serpentinimonas</taxon>
    </lineage>
</organism>
<dbReference type="PANTHER" id="PTHR33371:SF4">
    <property type="entry name" value="INTERMEMBRANE PHOSPHOLIPID TRANSPORT SYSTEM BINDING PROTEIN MLAD"/>
    <property type="match status" value="1"/>
</dbReference>
<dbReference type="AlphaFoldDB" id="A0A060NZR6"/>
<feature type="coiled-coil region" evidence="1">
    <location>
        <begin position="216"/>
        <end position="243"/>
    </location>
</feature>
<dbReference type="PANTHER" id="PTHR33371">
    <property type="entry name" value="INTERMEMBRANE PHOSPHOLIPID TRANSPORT SYSTEM BINDING PROTEIN MLAD-RELATED"/>
    <property type="match status" value="1"/>
</dbReference>
<dbReference type="InterPro" id="IPR003399">
    <property type="entry name" value="Mce/MlaD"/>
</dbReference>
<dbReference type="OrthoDB" id="8770832at2"/>
<evidence type="ECO:0000259" key="3">
    <source>
        <dbReference type="Pfam" id="PF02470"/>
    </source>
</evidence>
<feature type="transmembrane region" description="Helical" evidence="2">
    <location>
        <begin position="21"/>
        <end position="46"/>
    </location>
</feature>
<reference evidence="4 5" key="1">
    <citation type="journal article" date="2014" name="Nat. Commun.">
        <title>Physiological and genomic features of highly alkaliphilic hydrogen-utilizing Betaproteobacteria from a continental serpentinizing site.</title>
        <authorList>
            <person name="Suzuki S."/>
            <person name="Kuenen J.G."/>
            <person name="Schipper K."/>
            <person name="van der Velde S."/>
            <person name="Ishii S."/>
            <person name="Wu A."/>
            <person name="Sorokin D.Y."/>
            <person name="Tenney A."/>
            <person name="Meng X.Y."/>
            <person name="Morrill P.L."/>
            <person name="Kamagata Y."/>
            <person name="Muyzer G."/>
            <person name="Nealson K.H."/>
        </authorList>
    </citation>
    <scope>NUCLEOTIDE SEQUENCE [LARGE SCALE GENOMIC DNA]</scope>
    <source>
        <strain evidence="4 5">B1</strain>
    </source>
</reference>
<evidence type="ECO:0000256" key="2">
    <source>
        <dbReference type="SAM" id="Phobius"/>
    </source>
</evidence>
<keyword evidence="2" id="KW-0812">Transmembrane</keyword>
<sequence length="332" mass="36310">MSTEDTDTVERTIRQARVQHVEFKAAVLLALLLALLLGSAAFLLYARGAFEPTQELVLIADDSEGVSIGMDLTFSGFPIGRVRRVGLGDDGSVRIWVDVRSSEARWLRESSVFTLERSLVGATRLRAFTGVMEDPPLPDGAERTVLKGDAMADLPRIVIQIRDLMHNLQGMTAEQAPLNASLRNVQRASETLTGPQGALGLLVGNPEDRARFMQVLDESNALLRRLEAVAARAESLVGNADQRVFGADGLMTDTQAAVRQIEGLLADARQSLQKVDAVLVEAQGIAQNTRAATVDLDQLRVEVEANLRRIDSLLSDLNRRWPLARDTELRVP</sequence>
<keyword evidence="2" id="KW-0472">Membrane</keyword>
<protein>
    <submittedName>
        <fullName evidence="4">ABC-type transport system involved in resistance to organic solvents, periplasmic component</fullName>
    </submittedName>
</protein>
<name>A0A060NZR6_9BURK</name>
<gene>
    <name evidence="4" type="ORF">SMCB_2116</name>
</gene>
<dbReference type="KEGG" id="cbab:SMCB_2116"/>
<dbReference type="Proteomes" id="UP000066014">
    <property type="component" value="Chromosome"/>
</dbReference>
<keyword evidence="2" id="KW-1133">Transmembrane helix</keyword>
<dbReference type="EMBL" id="AP014569">
    <property type="protein sequence ID" value="BAO84344.1"/>
    <property type="molecule type" value="Genomic_DNA"/>
</dbReference>
<dbReference type="STRING" id="1458426.SMCB_2116"/>
<accession>A0A060NZR6</accession>
<keyword evidence="1" id="KW-0175">Coiled coil</keyword>
<dbReference type="Pfam" id="PF02470">
    <property type="entry name" value="MlaD"/>
    <property type="match status" value="1"/>
</dbReference>
<evidence type="ECO:0000313" key="5">
    <source>
        <dbReference type="Proteomes" id="UP000066014"/>
    </source>
</evidence>
<evidence type="ECO:0000256" key="1">
    <source>
        <dbReference type="SAM" id="Coils"/>
    </source>
</evidence>
<dbReference type="InterPro" id="IPR052336">
    <property type="entry name" value="MlaD_Phospholipid_Transporter"/>
</dbReference>
<proteinExistence type="predicted"/>
<keyword evidence="5" id="KW-1185">Reference proteome</keyword>
<dbReference type="RefSeq" id="WP_045536879.1">
    <property type="nucleotide sequence ID" value="NZ_AP014569.1"/>
</dbReference>
<feature type="domain" description="Mce/MlaD" evidence="3">
    <location>
        <begin position="53"/>
        <end position="117"/>
    </location>
</feature>
<evidence type="ECO:0000313" key="4">
    <source>
        <dbReference type="EMBL" id="BAO84344.1"/>
    </source>
</evidence>
<dbReference type="HOGENOM" id="CLU_930269_0_0_4"/>